<evidence type="ECO:0000256" key="1">
    <source>
        <dbReference type="SAM" id="Phobius"/>
    </source>
</evidence>
<dbReference type="AlphaFoldDB" id="A0A1B8NY42"/>
<dbReference type="Proteomes" id="UP000092504">
    <property type="component" value="Unassembled WGS sequence"/>
</dbReference>
<dbReference type="PATRIC" id="fig|2746.7.peg.4109"/>
<dbReference type="EMBL" id="MAJD01000002">
    <property type="protein sequence ID" value="OBX34931.1"/>
    <property type="molecule type" value="Genomic_DNA"/>
</dbReference>
<organism evidence="2 3">
    <name type="scientific">Halomonas elongata</name>
    <dbReference type="NCBI Taxonomy" id="2746"/>
    <lineage>
        <taxon>Bacteria</taxon>
        <taxon>Pseudomonadati</taxon>
        <taxon>Pseudomonadota</taxon>
        <taxon>Gammaproteobacteria</taxon>
        <taxon>Oceanospirillales</taxon>
        <taxon>Halomonadaceae</taxon>
        <taxon>Halomonas</taxon>
    </lineage>
</organism>
<protein>
    <submittedName>
        <fullName evidence="2">Uncharacterized protein</fullName>
    </submittedName>
</protein>
<keyword evidence="1" id="KW-0472">Membrane</keyword>
<gene>
    <name evidence="2" type="ORF">A8U91_03994</name>
</gene>
<evidence type="ECO:0000313" key="3">
    <source>
        <dbReference type="Proteomes" id="UP000092504"/>
    </source>
</evidence>
<comment type="caution">
    <text evidence="2">The sequence shown here is derived from an EMBL/GenBank/DDBJ whole genome shotgun (WGS) entry which is preliminary data.</text>
</comment>
<keyword evidence="1" id="KW-1133">Transmembrane helix</keyword>
<feature type="transmembrane region" description="Helical" evidence="1">
    <location>
        <begin position="64"/>
        <end position="85"/>
    </location>
</feature>
<proteinExistence type="predicted"/>
<evidence type="ECO:0000313" key="2">
    <source>
        <dbReference type="EMBL" id="OBX34931.1"/>
    </source>
</evidence>
<name>A0A1B8NY42_HALEL</name>
<accession>A0A1B8NY42</accession>
<keyword evidence="1" id="KW-0812">Transmembrane</keyword>
<sequence>MRVMANNVGPLIEVAVRVRSSPSRGVLPLIFRHESQHQLPRIMHHVSQGTTSYTAKRNRGARRIVVAQLGCLVISTGFQLLQSFLECHDAPLGRYT</sequence>
<reference evidence="2 3" key="1">
    <citation type="submission" date="2016-06" db="EMBL/GenBank/DDBJ databases">
        <title>Genome sequence of halotolerant plant growth promoting strain of Halomonas elongata HEK1 isolated from salterns of Rann of Kutch, Gujarat, India.</title>
        <authorList>
            <person name="Gaba S."/>
            <person name="Singh R.N."/>
            <person name="Abrol S."/>
            <person name="Kaushik R."/>
            <person name="Saxena A.K."/>
        </authorList>
    </citation>
    <scope>NUCLEOTIDE SEQUENCE [LARGE SCALE GENOMIC DNA]</scope>
    <source>
        <strain evidence="2 3">HEK1</strain>
    </source>
</reference>